<evidence type="ECO:0000256" key="6">
    <source>
        <dbReference type="ARBA" id="ARBA00022801"/>
    </source>
</evidence>
<feature type="binding site" evidence="10">
    <location>
        <position position="286"/>
    </location>
    <ligand>
        <name>Zn(2+)</name>
        <dbReference type="ChEBI" id="CHEBI:29105"/>
    </ligand>
</feature>
<dbReference type="CDD" id="cd01854">
    <property type="entry name" value="YjeQ_EngC"/>
    <property type="match status" value="1"/>
</dbReference>
<feature type="binding site" evidence="10">
    <location>
        <begin position="203"/>
        <end position="211"/>
    </location>
    <ligand>
        <name>GTP</name>
        <dbReference type="ChEBI" id="CHEBI:37565"/>
    </ligand>
</feature>
<keyword evidence="7 10" id="KW-0862">Zinc</keyword>
<name>A0A917HHF9_9BACI</name>
<evidence type="ECO:0000256" key="9">
    <source>
        <dbReference type="ARBA" id="ARBA00023134"/>
    </source>
</evidence>
<feature type="binding site" evidence="10">
    <location>
        <position position="281"/>
    </location>
    <ligand>
        <name>Zn(2+)</name>
        <dbReference type="ChEBI" id="CHEBI:29105"/>
    </ligand>
</feature>
<dbReference type="Gene3D" id="2.40.50.140">
    <property type="entry name" value="Nucleic acid-binding proteins"/>
    <property type="match status" value="1"/>
</dbReference>
<dbReference type="RefSeq" id="WP_188455706.1">
    <property type="nucleotide sequence ID" value="NZ_BMFR01000010.1"/>
</dbReference>
<evidence type="ECO:0000256" key="1">
    <source>
        <dbReference type="ARBA" id="ARBA00022490"/>
    </source>
</evidence>
<comment type="caution">
    <text evidence="13">The sequence shown here is derived from an EMBL/GenBank/DDBJ whole genome shotgun (WGS) entry which is preliminary data.</text>
</comment>
<reference evidence="13" key="1">
    <citation type="journal article" date="2014" name="Int. J. Syst. Evol. Microbiol.">
        <title>Complete genome sequence of Corynebacterium casei LMG S-19264T (=DSM 44701T), isolated from a smear-ripened cheese.</title>
        <authorList>
            <consortium name="US DOE Joint Genome Institute (JGI-PGF)"/>
            <person name="Walter F."/>
            <person name="Albersmeier A."/>
            <person name="Kalinowski J."/>
            <person name="Ruckert C."/>
        </authorList>
    </citation>
    <scope>NUCLEOTIDE SEQUENCE</scope>
    <source>
        <strain evidence="13">CGMCC 1.12754</strain>
    </source>
</reference>
<keyword evidence="14" id="KW-1185">Reference proteome</keyword>
<proteinExistence type="inferred from homology"/>
<keyword evidence="8 10" id="KW-0694">RNA-binding</keyword>
<keyword evidence="3 10" id="KW-0479">Metal-binding</keyword>
<keyword evidence="2 10" id="KW-0690">Ribosome biogenesis</keyword>
<comment type="function">
    <text evidence="10">One of several proteins that assist in the late maturation steps of the functional core of the 30S ribosomal subunit. Helps release RbfA from mature subunits. May play a role in the assembly of ribosomal proteins into the subunit. Circularly permuted GTPase that catalyzes slow GTP hydrolysis, GTPase activity is stimulated by the 30S ribosomal subunit.</text>
</comment>
<evidence type="ECO:0000256" key="5">
    <source>
        <dbReference type="ARBA" id="ARBA00022741"/>
    </source>
</evidence>
<dbReference type="InterPro" id="IPR004881">
    <property type="entry name" value="Ribosome_biogen_GTPase_RsgA"/>
</dbReference>
<dbReference type="PANTHER" id="PTHR32120:SF10">
    <property type="entry name" value="SMALL RIBOSOMAL SUBUNIT BIOGENESIS GTPASE RSGA"/>
    <property type="match status" value="1"/>
</dbReference>
<dbReference type="GO" id="GO:0046872">
    <property type="term" value="F:metal ion binding"/>
    <property type="evidence" value="ECO:0007669"/>
    <property type="project" value="UniProtKB-KW"/>
</dbReference>
<dbReference type="AlphaFoldDB" id="A0A917HHF9"/>
<dbReference type="InterPro" id="IPR027417">
    <property type="entry name" value="P-loop_NTPase"/>
</dbReference>
<dbReference type="InterPro" id="IPR012340">
    <property type="entry name" value="NA-bd_OB-fold"/>
</dbReference>
<feature type="domain" description="EngC GTPase" evidence="11">
    <location>
        <begin position="112"/>
        <end position="258"/>
    </location>
</feature>
<dbReference type="Gene3D" id="3.40.50.300">
    <property type="entry name" value="P-loop containing nucleotide triphosphate hydrolases"/>
    <property type="match status" value="1"/>
</dbReference>
<dbReference type="Gene3D" id="1.10.40.50">
    <property type="entry name" value="Probable gtpase engc, domain 3"/>
    <property type="match status" value="1"/>
</dbReference>
<keyword evidence="1 10" id="KW-0963">Cytoplasm</keyword>
<dbReference type="HAMAP" id="MF_01820">
    <property type="entry name" value="GTPase_RsgA"/>
    <property type="match status" value="1"/>
</dbReference>
<evidence type="ECO:0000256" key="4">
    <source>
        <dbReference type="ARBA" id="ARBA00022730"/>
    </source>
</evidence>
<dbReference type="GO" id="GO:0005525">
    <property type="term" value="F:GTP binding"/>
    <property type="evidence" value="ECO:0007669"/>
    <property type="project" value="UniProtKB-UniRule"/>
</dbReference>
<accession>A0A917HHF9</accession>
<dbReference type="GO" id="GO:0003924">
    <property type="term" value="F:GTPase activity"/>
    <property type="evidence" value="ECO:0007669"/>
    <property type="project" value="UniProtKB-UniRule"/>
</dbReference>
<evidence type="ECO:0000256" key="10">
    <source>
        <dbReference type="HAMAP-Rule" id="MF_01820"/>
    </source>
</evidence>
<dbReference type="EMBL" id="BMFR01000010">
    <property type="protein sequence ID" value="GGG78654.1"/>
    <property type="molecule type" value="Genomic_DNA"/>
</dbReference>
<comment type="cofactor">
    <cofactor evidence="10">
        <name>Zn(2+)</name>
        <dbReference type="ChEBI" id="CHEBI:29105"/>
    </cofactor>
    <text evidence="10">Binds 1 zinc ion per subunit.</text>
</comment>
<keyword evidence="9 10" id="KW-0342">GTP-binding</keyword>
<feature type="binding site" evidence="10">
    <location>
        <position position="294"/>
    </location>
    <ligand>
        <name>Zn(2+)</name>
        <dbReference type="ChEBI" id="CHEBI:29105"/>
    </ligand>
</feature>
<reference evidence="13" key="2">
    <citation type="submission" date="2020-09" db="EMBL/GenBank/DDBJ databases">
        <authorList>
            <person name="Sun Q."/>
            <person name="Zhou Y."/>
        </authorList>
    </citation>
    <scope>NUCLEOTIDE SEQUENCE</scope>
    <source>
        <strain evidence="13">CGMCC 1.12754</strain>
    </source>
</reference>
<feature type="domain" description="CP-type G" evidence="12">
    <location>
        <begin position="104"/>
        <end position="260"/>
    </location>
</feature>
<comment type="subcellular location">
    <subcellularLocation>
        <location evidence="10">Cytoplasm</location>
    </subcellularLocation>
</comment>
<dbReference type="InterPro" id="IPR030378">
    <property type="entry name" value="G_CP_dom"/>
</dbReference>
<dbReference type="GO" id="GO:0042274">
    <property type="term" value="P:ribosomal small subunit biogenesis"/>
    <property type="evidence" value="ECO:0007669"/>
    <property type="project" value="UniProtKB-UniRule"/>
</dbReference>
<dbReference type="PANTHER" id="PTHR32120">
    <property type="entry name" value="SMALL RIBOSOMAL SUBUNIT BIOGENESIS GTPASE RSGA"/>
    <property type="match status" value="1"/>
</dbReference>
<evidence type="ECO:0000256" key="7">
    <source>
        <dbReference type="ARBA" id="ARBA00022833"/>
    </source>
</evidence>
<evidence type="ECO:0000256" key="8">
    <source>
        <dbReference type="ARBA" id="ARBA00022884"/>
    </source>
</evidence>
<dbReference type="Pfam" id="PF03193">
    <property type="entry name" value="RsgA_GTPase"/>
    <property type="match status" value="1"/>
</dbReference>
<protein>
    <recommendedName>
        <fullName evidence="10">Small ribosomal subunit biogenesis GTPase RsgA</fullName>
        <ecNumber evidence="10">3.6.1.-</ecNumber>
    </recommendedName>
</protein>
<evidence type="ECO:0000313" key="14">
    <source>
        <dbReference type="Proteomes" id="UP000622860"/>
    </source>
</evidence>
<evidence type="ECO:0000259" key="11">
    <source>
        <dbReference type="PROSITE" id="PS50936"/>
    </source>
</evidence>
<dbReference type="EC" id="3.6.1.-" evidence="10"/>
<keyword evidence="6 10" id="KW-0378">Hydrolase</keyword>
<keyword evidence="5 10" id="KW-0547">Nucleotide-binding</keyword>
<dbReference type="GO" id="GO:0019843">
    <property type="term" value="F:rRNA binding"/>
    <property type="evidence" value="ECO:0007669"/>
    <property type="project" value="UniProtKB-KW"/>
</dbReference>
<sequence>MNYISMENLGLSQRFVTESTLYKGLYIGRVISQYKNIYKVVTDNGDLTAEISGKFRFVVKTVCDYPAVGDFVMVDRTEDSRGNAIIHNVLTRKSAFIRKAAGKSNEEQIVAANIDTVFICMSLNNDFNIRRIERYLGITWGSGATPVIVLTKSDLCHDLSQKLIEIETVSMGVDVIVTSSISEDGSLPVKNYLGSGKTIAFIGSSGVGKSTLINKMIGENILETNGIRNDDKGRHTTTRREMFVIPNGGVVIDTPGMRELGIESADLSRTFTDIDGLAAKCKFNDCTHTSEPKCAVNEAISTGLLPRDRFESYLKLKKEAKYDGLTSRQIENEKLNEIFKEFGGMKSGRKAMKEKKKLNRKFHHTK</sequence>
<feature type="binding site" evidence="10">
    <location>
        <begin position="151"/>
        <end position="154"/>
    </location>
    <ligand>
        <name>GTP</name>
        <dbReference type="ChEBI" id="CHEBI:37565"/>
    </ligand>
</feature>
<dbReference type="PROSITE" id="PS51721">
    <property type="entry name" value="G_CP"/>
    <property type="match status" value="1"/>
</dbReference>
<evidence type="ECO:0000313" key="13">
    <source>
        <dbReference type="EMBL" id="GGG78654.1"/>
    </source>
</evidence>
<evidence type="ECO:0000259" key="12">
    <source>
        <dbReference type="PROSITE" id="PS51721"/>
    </source>
</evidence>
<dbReference type="GO" id="GO:0005737">
    <property type="term" value="C:cytoplasm"/>
    <property type="evidence" value="ECO:0007669"/>
    <property type="project" value="UniProtKB-SubCell"/>
</dbReference>
<feature type="binding site" evidence="10">
    <location>
        <position position="288"/>
    </location>
    <ligand>
        <name>Zn(2+)</name>
        <dbReference type="ChEBI" id="CHEBI:29105"/>
    </ligand>
</feature>
<organism evidence="13 14">
    <name type="scientific">Virgibacillus oceani</name>
    <dbReference type="NCBI Taxonomy" id="1479511"/>
    <lineage>
        <taxon>Bacteria</taxon>
        <taxon>Bacillati</taxon>
        <taxon>Bacillota</taxon>
        <taxon>Bacilli</taxon>
        <taxon>Bacillales</taxon>
        <taxon>Bacillaceae</taxon>
        <taxon>Virgibacillus</taxon>
    </lineage>
</organism>
<dbReference type="SUPFAM" id="SSF50249">
    <property type="entry name" value="Nucleic acid-binding proteins"/>
    <property type="match status" value="1"/>
</dbReference>
<dbReference type="Proteomes" id="UP000622860">
    <property type="component" value="Unassembled WGS sequence"/>
</dbReference>
<gene>
    <name evidence="10 13" type="primary">rsgA</name>
    <name evidence="13" type="ORF">GCM10011398_24920</name>
</gene>
<evidence type="ECO:0000256" key="3">
    <source>
        <dbReference type="ARBA" id="ARBA00022723"/>
    </source>
</evidence>
<keyword evidence="4 10" id="KW-0699">rRNA-binding</keyword>
<dbReference type="SUPFAM" id="SSF52540">
    <property type="entry name" value="P-loop containing nucleoside triphosphate hydrolases"/>
    <property type="match status" value="1"/>
</dbReference>
<comment type="subunit">
    <text evidence="10">Monomer. Associates with 30S ribosomal subunit, binds 16S rRNA.</text>
</comment>
<evidence type="ECO:0000256" key="2">
    <source>
        <dbReference type="ARBA" id="ARBA00022517"/>
    </source>
</evidence>
<dbReference type="InterPro" id="IPR010914">
    <property type="entry name" value="RsgA_GTPase_dom"/>
</dbReference>
<dbReference type="PROSITE" id="PS50936">
    <property type="entry name" value="ENGC_GTPASE"/>
    <property type="match status" value="1"/>
</dbReference>
<comment type="similarity">
    <text evidence="10">Belongs to the TRAFAC class YlqF/YawG GTPase family. RsgA subfamily.</text>
</comment>
<dbReference type="NCBIfam" id="TIGR00157">
    <property type="entry name" value="ribosome small subunit-dependent GTPase A"/>
    <property type="match status" value="1"/>
</dbReference>